<evidence type="ECO:0000256" key="1">
    <source>
        <dbReference type="SAM" id="Phobius"/>
    </source>
</evidence>
<name>A0A168HAL4_ANAPH</name>
<dbReference type="Proteomes" id="UP000053801">
    <property type="component" value="Chromosome"/>
</dbReference>
<evidence type="ECO:0000313" key="3">
    <source>
        <dbReference type="Proteomes" id="UP000053801"/>
    </source>
</evidence>
<reference evidence="2 3" key="2">
    <citation type="journal article" date="2014" name="Pathogens">
        <title>Comparative Genomics Identifies a Potential Marker of Human-Virulent Anaplasma phagocytophilum.</title>
        <authorList>
            <person name="Al-Khedery B."/>
            <person name="Barbet A.F."/>
        </authorList>
    </citation>
    <scope>NUCLEOTIDE SEQUENCE [LARGE SCALE GENOMIC DNA]</scope>
    <source>
        <strain evidence="2 3">Norway variant2</strain>
    </source>
</reference>
<sequence>MYIESKHKHDALPVILILLVRLFSRIKTCFLLWGGRFDMNYTSRVYNSSCGKGLKKKHLCSNELYVILSFLEKYSLLLSVNIVKRLLYALQRNGFCIRGFYKQSKYIAVIVNIHICNNA</sequence>
<dbReference type="AlphaFoldDB" id="A0A168HAL4"/>
<gene>
    <name evidence="2" type="ORF">P029_02510</name>
</gene>
<protein>
    <submittedName>
        <fullName evidence="2">Uncharacterized protein</fullName>
    </submittedName>
</protein>
<proteinExistence type="predicted"/>
<evidence type="ECO:0000313" key="2">
    <source>
        <dbReference type="EMBL" id="ANC34247.1"/>
    </source>
</evidence>
<reference evidence="2 3" key="1">
    <citation type="journal article" date="2013" name="Pathogens">
        <title>An Emerging Tick-Borne Disease of Humans Is Caused by a Subset of Strains with Conserved Genome Structure.</title>
        <authorList>
            <person name="Barbet A.F."/>
            <person name="Al-Khedery B."/>
            <person name="Stuen S."/>
            <person name="Granquist E.G."/>
            <person name="Felsheim R.F."/>
            <person name="Munderloh U.G."/>
        </authorList>
    </citation>
    <scope>NUCLEOTIDE SEQUENCE [LARGE SCALE GENOMIC DNA]</scope>
    <source>
        <strain evidence="2 3">Norway variant2</strain>
    </source>
</reference>
<dbReference type="EMBL" id="CP015376">
    <property type="protein sequence ID" value="ANC34247.1"/>
    <property type="molecule type" value="Genomic_DNA"/>
</dbReference>
<organism evidence="2 3">
    <name type="scientific">Anaplasma phagocytophilum str. Norway variant2</name>
    <dbReference type="NCBI Taxonomy" id="1392507"/>
    <lineage>
        <taxon>Bacteria</taxon>
        <taxon>Pseudomonadati</taxon>
        <taxon>Pseudomonadota</taxon>
        <taxon>Alphaproteobacteria</taxon>
        <taxon>Rickettsiales</taxon>
        <taxon>Anaplasmataceae</taxon>
        <taxon>Anaplasma</taxon>
        <taxon>phagocytophilum group</taxon>
    </lineage>
</organism>
<accession>A0A168HAL4</accession>
<keyword evidence="1" id="KW-1133">Transmembrane helix</keyword>
<keyword evidence="1" id="KW-0812">Transmembrane</keyword>
<keyword evidence="1" id="KW-0472">Membrane</keyword>
<feature type="transmembrane region" description="Helical" evidence="1">
    <location>
        <begin position="12"/>
        <end position="33"/>
    </location>
</feature>